<feature type="non-terminal residue" evidence="1">
    <location>
        <position position="40"/>
    </location>
</feature>
<dbReference type="EMBL" id="UINC01088367">
    <property type="protein sequence ID" value="SVC38518.1"/>
    <property type="molecule type" value="Genomic_DNA"/>
</dbReference>
<evidence type="ECO:0000313" key="1">
    <source>
        <dbReference type="EMBL" id="SVC38518.1"/>
    </source>
</evidence>
<dbReference type="AlphaFoldDB" id="A0A382LP68"/>
<accession>A0A382LP68</accession>
<gene>
    <name evidence="1" type="ORF">METZ01_LOCUS291372</name>
</gene>
<sequence>MKNTNGFLAHVPPMGIYETLYAFQDVFGTPMGESTTHPWS</sequence>
<organism evidence="1">
    <name type="scientific">marine metagenome</name>
    <dbReference type="NCBI Taxonomy" id="408172"/>
    <lineage>
        <taxon>unclassified sequences</taxon>
        <taxon>metagenomes</taxon>
        <taxon>ecological metagenomes</taxon>
    </lineage>
</organism>
<reference evidence="1" key="1">
    <citation type="submission" date="2018-05" db="EMBL/GenBank/DDBJ databases">
        <authorList>
            <person name="Lanie J.A."/>
            <person name="Ng W.-L."/>
            <person name="Kazmierczak K.M."/>
            <person name="Andrzejewski T.M."/>
            <person name="Davidsen T.M."/>
            <person name="Wayne K.J."/>
            <person name="Tettelin H."/>
            <person name="Glass J.I."/>
            <person name="Rusch D."/>
            <person name="Podicherti R."/>
            <person name="Tsui H.-C.T."/>
            <person name="Winkler M.E."/>
        </authorList>
    </citation>
    <scope>NUCLEOTIDE SEQUENCE</scope>
</reference>
<name>A0A382LP68_9ZZZZ</name>
<proteinExistence type="predicted"/>
<protein>
    <submittedName>
        <fullName evidence="1">Uncharacterized protein</fullName>
    </submittedName>
</protein>